<evidence type="ECO:0000256" key="1">
    <source>
        <dbReference type="ARBA" id="ARBA00007358"/>
    </source>
</evidence>
<gene>
    <name evidence="5" type="ORF">SAMN06275492_12516</name>
</gene>
<dbReference type="GO" id="GO:0046872">
    <property type="term" value="F:metal ion binding"/>
    <property type="evidence" value="ECO:0007669"/>
    <property type="project" value="UniProtKB-KW"/>
</dbReference>
<evidence type="ECO:0000256" key="4">
    <source>
        <dbReference type="ARBA" id="ARBA00023027"/>
    </source>
</evidence>
<proteinExistence type="inferred from homology"/>
<dbReference type="Gene3D" id="3.40.50.1970">
    <property type="match status" value="1"/>
</dbReference>
<dbReference type="SUPFAM" id="SSF56796">
    <property type="entry name" value="Dehydroquinate synthase-like"/>
    <property type="match status" value="1"/>
</dbReference>
<dbReference type="InterPro" id="IPR018211">
    <property type="entry name" value="ADH_Fe_CS"/>
</dbReference>
<dbReference type="GO" id="GO:0005829">
    <property type="term" value="C:cytosol"/>
    <property type="evidence" value="ECO:0007669"/>
    <property type="project" value="TreeGrafter"/>
</dbReference>
<dbReference type="EMBL" id="FXBB01000025">
    <property type="protein sequence ID" value="SMG38826.1"/>
    <property type="molecule type" value="Genomic_DNA"/>
</dbReference>
<evidence type="ECO:0000256" key="2">
    <source>
        <dbReference type="ARBA" id="ARBA00022723"/>
    </source>
</evidence>
<dbReference type="CDD" id="cd08170">
    <property type="entry name" value="GlyDH"/>
    <property type="match status" value="1"/>
</dbReference>
<dbReference type="PANTHER" id="PTHR43616:SF5">
    <property type="entry name" value="GLYCEROL DEHYDROGENASE 1"/>
    <property type="match status" value="1"/>
</dbReference>
<comment type="similarity">
    <text evidence="1">Belongs to the iron-containing alcohol dehydrogenase family.</text>
</comment>
<evidence type="ECO:0000313" key="6">
    <source>
        <dbReference type="Proteomes" id="UP000193355"/>
    </source>
</evidence>
<sequence>MVPTIAATDAPCSALSVIYTEEGMFESYQFPPSPNMVIVDTAIVAKAPTRLLVSGMGDALATWFEAEACSRTKSANMPGGVATEAALALARLCYDQLIEYGYEAKIACDADAVTPALERIVEANTLLSGIGFESGGLAAAHSIHNGMTAIEEMHHMYHGEKVSFGTLTQLVLQDSPREVLEEVLDFCVSVGLPITFAQLGLKEPSRDKIMAAATMATAPGETIHNLPWKVTAEDVADAMMAADALGREWL</sequence>
<dbReference type="InterPro" id="IPR016205">
    <property type="entry name" value="Glycerol_DH"/>
</dbReference>
<dbReference type="Gene3D" id="1.20.1090.10">
    <property type="entry name" value="Dehydroquinate synthase-like - alpha domain"/>
    <property type="match status" value="1"/>
</dbReference>
<dbReference type="NCBIfam" id="NF006941">
    <property type="entry name" value="PRK09423.1"/>
    <property type="match status" value="1"/>
</dbReference>
<dbReference type="GO" id="GO:0016614">
    <property type="term" value="F:oxidoreductase activity, acting on CH-OH group of donors"/>
    <property type="evidence" value="ECO:0007669"/>
    <property type="project" value="InterPro"/>
</dbReference>
<organism evidence="5 6">
    <name type="scientific">Dethiosulfovibrio salsuginis</name>
    <dbReference type="NCBI Taxonomy" id="561720"/>
    <lineage>
        <taxon>Bacteria</taxon>
        <taxon>Thermotogati</taxon>
        <taxon>Synergistota</taxon>
        <taxon>Synergistia</taxon>
        <taxon>Synergistales</taxon>
        <taxon>Dethiosulfovibrionaceae</taxon>
        <taxon>Dethiosulfovibrio</taxon>
    </lineage>
</organism>
<protein>
    <submittedName>
        <fullName evidence="5">Glycerol dehydrogenase</fullName>
    </submittedName>
</protein>
<dbReference type="STRING" id="561720.SAMN06275492_12516"/>
<keyword evidence="3" id="KW-0560">Oxidoreductase</keyword>
<accession>A0A1X7KC99</accession>
<reference evidence="6" key="1">
    <citation type="submission" date="2017-04" db="EMBL/GenBank/DDBJ databases">
        <authorList>
            <person name="Varghese N."/>
            <person name="Submissions S."/>
        </authorList>
    </citation>
    <scope>NUCLEOTIDE SEQUENCE [LARGE SCALE GENOMIC DNA]</scope>
    <source>
        <strain evidence="6">USBA 82</strain>
    </source>
</reference>
<keyword evidence="6" id="KW-1185">Reference proteome</keyword>
<dbReference type="AlphaFoldDB" id="A0A1X7KC99"/>
<dbReference type="PANTHER" id="PTHR43616">
    <property type="entry name" value="GLYCEROL DEHYDROGENASE"/>
    <property type="match status" value="1"/>
</dbReference>
<keyword evidence="4" id="KW-0520">NAD</keyword>
<dbReference type="PROSITE" id="PS00913">
    <property type="entry name" value="ADH_IRON_1"/>
    <property type="match status" value="1"/>
</dbReference>
<evidence type="ECO:0000313" key="5">
    <source>
        <dbReference type="EMBL" id="SMG38826.1"/>
    </source>
</evidence>
<evidence type="ECO:0000256" key="3">
    <source>
        <dbReference type="ARBA" id="ARBA00023002"/>
    </source>
</evidence>
<keyword evidence="2" id="KW-0479">Metal-binding</keyword>
<dbReference type="PROSITE" id="PS00060">
    <property type="entry name" value="ADH_IRON_2"/>
    <property type="match status" value="1"/>
</dbReference>
<name>A0A1X7KC99_9BACT</name>
<dbReference type="Proteomes" id="UP000193355">
    <property type="component" value="Unassembled WGS sequence"/>
</dbReference>